<dbReference type="PANTHER" id="PTHR34039:SF1">
    <property type="entry name" value="UPF0102 PROTEIN YRAN"/>
    <property type="match status" value="1"/>
</dbReference>
<name>W6JVF4_9MICO</name>
<dbReference type="SUPFAM" id="SSF52980">
    <property type="entry name" value="Restriction endonuclease-like"/>
    <property type="match status" value="1"/>
</dbReference>
<organism evidence="3 4">
    <name type="scientific">Nostocoides australiense Ben110</name>
    <dbReference type="NCBI Taxonomy" id="1193182"/>
    <lineage>
        <taxon>Bacteria</taxon>
        <taxon>Bacillati</taxon>
        <taxon>Actinomycetota</taxon>
        <taxon>Actinomycetes</taxon>
        <taxon>Micrococcales</taxon>
        <taxon>Intrasporangiaceae</taxon>
        <taxon>Nostocoides</taxon>
    </lineage>
</organism>
<evidence type="ECO:0000256" key="1">
    <source>
        <dbReference type="ARBA" id="ARBA00006738"/>
    </source>
</evidence>
<accession>W6JVF4</accession>
<dbReference type="EMBL" id="CAJA01000096">
    <property type="protein sequence ID" value="CCH72651.1"/>
    <property type="molecule type" value="Genomic_DNA"/>
</dbReference>
<evidence type="ECO:0000313" key="4">
    <source>
        <dbReference type="Proteomes" id="UP000035763"/>
    </source>
</evidence>
<dbReference type="InterPro" id="IPR003509">
    <property type="entry name" value="UPF0102_YraN-like"/>
</dbReference>
<reference evidence="3 4" key="1">
    <citation type="journal article" date="2013" name="ISME J.">
        <title>A metabolic model for members of the genus Tetrasphaera involved in enhanced biological phosphorus removal.</title>
        <authorList>
            <person name="Kristiansen R."/>
            <person name="Nguyen H.T.T."/>
            <person name="Saunders A.M."/>
            <person name="Nielsen J.L."/>
            <person name="Wimmer R."/>
            <person name="Le V.Q."/>
            <person name="McIlroy S.J."/>
            <person name="Petrovski S."/>
            <person name="Seviour R.J."/>
            <person name="Calteau A."/>
            <person name="Nielsen K.L."/>
            <person name="Nielsen P.H."/>
        </authorList>
    </citation>
    <scope>NUCLEOTIDE SEQUENCE [LARGE SCALE GENOMIC DNA]</scope>
    <source>
        <strain evidence="3 4">Ben110</strain>
    </source>
</reference>
<comment type="caution">
    <text evidence="3">The sequence shown here is derived from an EMBL/GenBank/DDBJ whole genome shotgun (WGS) entry which is preliminary data.</text>
</comment>
<dbReference type="HAMAP" id="MF_00048">
    <property type="entry name" value="UPF0102"/>
    <property type="match status" value="1"/>
</dbReference>
<dbReference type="PANTHER" id="PTHR34039">
    <property type="entry name" value="UPF0102 PROTEIN YRAN"/>
    <property type="match status" value="1"/>
</dbReference>
<dbReference type="InterPro" id="IPR011335">
    <property type="entry name" value="Restrct_endonuc-II-like"/>
</dbReference>
<dbReference type="AlphaFoldDB" id="W6JVF4"/>
<evidence type="ECO:0000313" key="3">
    <source>
        <dbReference type="EMBL" id="CCH72651.1"/>
    </source>
</evidence>
<proteinExistence type="inferred from homology"/>
<sequence>MPDARAEVGRFGEDVAARYLSDRGLTIIERNWRSGTPRGELDIIARAPDGDLVIVEVKARRTLGVGAPVNGVTPQKLRQLRRLANTWLREHPEIPAPGVRFDVVGVLIGRGSSPSVVQHIPGVVV</sequence>
<dbReference type="Proteomes" id="UP000035763">
    <property type="component" value="Unassembled WGS sequence"/>
</dbReference>
<comment type="similarity">
    <text evidence="1 2">Belongs to the UPF0102 family.</text>
</comment>
<dbReference type="CDD" id="cd20736">
    <property type="entry name" value="PoNe_Nuclease"/>
    <property type="match status" value="1"/>
</dbReference>
<dbReference type="OrthoDB" id="9794876at2"/>
<dbReference type="RefSeq" id="WP_048698116.1">
    <property type="nucleotide sequence ID" value="NZ_HG764815.1"/>
</dbReference>
<gene>
    <name evidence="3" type="ORF">BN11_1850013</name>
</gene>
<dbReference type="Gene3D" id="3.40.1350.10">
    <property type="match status" value="1"/>
</dbReference>
<dbReference type="NCBIfam" id="NF009154">
    <property type="entry name" value="PRK12497.3-3"/>
    <property type="match status" value="1"/>
</dbReference>
<dbReference type="STRING" id="1193182.BN11_1850013"/>
<dbReference type="Pfam" id="PF02021">
    <property type="entry name" value="UPF0102"/>
    <property type="match status" value="1"/>
</dbReference>
<keyword evidence="4" id="KW-1185">Reference proteome</keyword>
<evidence type="ECO:0000256" key="2">
    <source>
        <dbReference type="HAMAP-Rule" id="MF_00048"/>
    </source>
</evidence>
<dbReference type="InterPro" id="IPR011856">
    <property type="entry name" value="tRNA_endonuc-like_dom_sf"/>
</dbReference>
<dbReference type="GO" id="GO:0003676">
    <property type="term" value="F:nucleic acid binding"/>
    <property type="evidence" value="ECO:0007669"/>
    <property type="project" value="InterPro"/>
</dbReference>
<protein>
    <recommendedName>
        <fullName evidence="2">UPF0102 protein BN11_1850013</fullName>
    </recommendedName>
</protein>